<feature type="region of interest" description="Disordered" evidence="1">
    <location>
        <begin position="74"/>
        <end position="103"/>
    </location>
</feature>
<evidence type="ECO:0000313" key="4">
    <source>
        <dbReference type="Proteomes" id="UP001418222"/>
    </source>
</evidence>
<comment type="caution">
    <text evidence="3">The sequence shown here is derived from an EMBL/GenBank/DDBJ whole genome shotgun (WGS) entry which is preliminary data.</text>
</comment>
<evidence type="ECO:0000313" key="3">
    <source>
        <dbReference type="EMBL" id="KAK8956675.1"/>
    </source>
</evidence>
<proteinExistence type="predicted"/>
<gene>
    <name evidence="3" type="ORF">KSP39_PZI001263</name>
</gene>
<feature type="region of interest" description="Disordered" evidence="1">
    <location>
        <begin position="1"/>
        <end position="30"/>
    </location>
</feature>
<dbReference type="InterPro" id="IPR046431">
    <property type="entry name" value="FAF_dom"/>
</dbReference>
<feature type="compositionally biased region" description="Polar residues" evidence="1">
    <location>
        <begin position="1"/>
        <end position="10"/>
    </location>
</feature>
<accession>A0AAP0C0T1</accession>
<dbReference type="EMBL" id="JBBWWQ010000001">
    <property type="protein sequence ID" value="KAK8956675.1"/>
    <property type="molecule type" value="Genomic_DNA"/>
</dbReference>
<reference evidence="3 4" key="1">
    <citation type="journal article" date="2022" name="Nat. Plants">
        <title>Genomes of leafy and leafless Platanthera orchids illuminate the evolution of mycoheterotrophy.</title>
        <authorList>
            <person name="Li M.H."/>
            <person name="Liu K.W."/>
            <person name="Li Z."/>
            <person name="Lu H.C."/>
            <person name="Ye Q.L."/>
            <person name="Zhang D."/>
            <person name="Wang J.Y."/>
            <person name="Li Y.F."/>
            <person name="Zhong Z.M."/>
            <person name="Liu X."/>
            <person name="Yu X."/>
            <person name="Liu D.K."/>
            <person name="Tu X.D."/>
            <person name="Liu B."/>
            <person name="Hao Y."/>
            <person name="Liao X.Y."/>
            <person name="Jiang Y.T."/>
            <person name="Sun W.H."/>
            <person name="Chen J."/>
            <person name="Chen Y.Q."/>
            <person name="Ai Y."/>
            <person name="Zhai J.W."/>
            <person name="Wu S.S."/>
            <person name="Zhou Z."/>
            <person name="Hsiao Y.Y."/>
            <person name="Wu W.L."/>
            <person name="Chen Y.Y."/>
            <person name="Lin Y.F."/>
            <person name="Hsu J.L."/>
            <person name="Li C.Y."/>
            <person name="Wang Z.W."/>
            <person name="Zhao X."/>
            <person name="Zhong W.Y."/>
            <person name="Ma X.K."/>
            <person name="Ma L."/>
            <person name="Huang J."/>
            <person name="Chen G.Z."/>
            <person name="Huang M.Z."/>
            <person name="Huang L."/>
            <person name="Peng D.H."/>
            <person name="Luo Y.B."/>
            <person name="Zou S.Q."/>
            <person name="Chen S.P."/>
            <person name="Lan S."/>
            <person name="Tsai W.C."/>
            <person name="Van de Peer Y."/>
            <person name="Liu Z.J."/>
        </authorList>
    </citation>
    <scope>NUCLEOTIDE SEQUENCE [LARGE SCALE GENOMIC DNA]</scope>
    <source>
        <strain evidence="3">Lor287</strain>
    </source>
</reference>
<sequence length="126" mass="13861">MDCDTVTKTRSPPRRMSAANAREYPPPITTLHGQGRLRLLKKREKGKLLMFPFKPSLIEAERSGGRLVLRFLPSGAVTEPEAGEEKKEESPENAGGDGGLRFYGSAKNCARERNCINGDSLWVAST</sequence>
<evidence type="ECO:0000259" key="2">
    <source>
        <dbReference type="Pfam" id="PF11250"/>
    </source>
</evidence>
<dbReference type="AlphaFoldDB" id="A0AAP0C0T1"/>
<keyword evidence="4" id="KW-1185">Reference proteome</keyword>
<protein>
    <recommendedName>
        <fullName evidence="2">FAF domain-containing protein</fullName>
    </recommendedName>
</protein>
<dbReference type="Pfam" id="PF11250">
    <property type="entry name" value="FAF"/>
    <property type="match status" value="1"/>
</dbReference>
<evidence type="ECO:0000256" key="1">
    <source>
        <dbReference type="SAM" id="MobiDB-lite"/>
    </source>
</evidence>
<dbReference type="Proteomes" id="UP001418222">
    <property type="component" value="Unassembled WGS sequence"/>
</dbReference>
<feature type="domain" description="FAF" evidence="2">
    <location>
        <begin position="23"/>
        <end position="71"/>
    </location>
</feature>
<organism evidence="3 4">
    <name type="scientific">Platanthera zijinensis</name>
    <dbReference type="NCBI Taxonomy" id="2320716"/>
    <lineage>
        <taxon>Eukaryota</taxon>
        <taxon>Viridiplantae</taxon>
        <taxon>Streptophyta</taxon>
        <taxon>Embryophyta</taxon>
        <taxon>Tracheophyta</taxon>
        <taxon>Spermatophyta</taxon>
        <taxon>Magnoliopsida</taxon>
        <taxon>Liliopsida</taxon>
        <taxon>Asparagales</taxon>
        <taxon>Orchidaceae</taxon>
        <taxon>Orchidoideae</taxon>
        <taxon>Orchideae</taxon>
        <taxon>Orchidinae</taxon>
        <taxon>Platanthera</taxon>
    </lineage>
</organism>
<name>A0AAP0C0T1_9ASPA</name>